<dbReference type="RefSeq" id="XP_036533064.1">
    <property type="nucleotide sequence ID" value="XM_036676115.1"/>
</dbReference>
<evidence type="ECO:0000256" key="1">
    <source>
        <dbReference type="SAM" id="MobiDB-lite"/>
    </source>
</evidence>
<dbReference type="Proteomes" id="UP000547976">
    <property type="component" value="Unassembled WGS sequence"/>
</dbReference>
<feature type="compositionally biased region" description="Acidic residues" evidence="1">
    <location>
        <begin position="227"/>
        <end position="239"/>
    </location>
</feature>
<dbReference type="OrthoDB" id="5865767at2759"/>
<dbReference type="AlphaFoldDB" id="A0A8H5P2L3"/>
<dbReference type="GeneID" id="59310833"/>
<feature type="region of interest" description="Disordered" evidence="1">
    <location>
        <begin position="227"/>
        <end position="247"/>
    </location>
</feature>
<feature type="region of interest" description="Disordered" evidence="1">
    <location>
        <begin position="479"/>
        <end position="566"/>
    </location>
</feature>
<proteinExistence type="predicted"/>
<reference evidence="2 3" key="1">
    <citation type="submission" date="2020-05" db="EMBL/GenBank/DDBJ databases">
        <title>Identification and distribution of gene clusters putatively required for synthesis of sphingolipid metabolism inhibitors in phylogenetically diverse species of the filamentous fungus Fusarium.</title>
        <authorList>
            <person name="Kim H.-S."/>
            <person name="Busman M."/>
            <person name="Brown D.W."/>
            <person name="Divon H."/>
            <person name="Uhlig S."/>
            <person name="Proctor R.H."/>
        </authorList>
    </citation>
    <scope>NUCLEOTIDE SEQUENCE [LARGE SCALE GENOMIC DNA]</scope>
    <source>
        <strain evidence="2 3">NRRL 66333</strain>
    </source>
</reference>
<gene>
    <name evidence="2" type="ORF">FSUBG_11433</name>
</gene>
<comment type="caution">
    <text evidence="2">The sequence shown here is derived from an EMBL/GenBank/DDBJ whole genome shotgun (WGS) entry which is preliminary data.</text>
</comment>
<evidence type="ECO:0000313" key="3">
    <source>
        <dbReference type="Proteomes" id="UP000547976"/>
    </source>
</evidence>
<feature type="region of interest" description="Disordered" evidence="1">
    <location>
        <begin position="632"/>
        <end position="654"/>
    </location>
</feature>
<accession>A0A8H5P2L3</accession>
<organism evidence="2 3">
    <name type="scientific">Gibberella subglutinans</name>
    <name type="common">Fusarium subglutinans</name>
    <dbReference type="NCBI Taxonomy" id="42677"/>
    <lineage>
        <taxon>Eukaryota</taxon>
        <taxon>Fungi</taxon>
        <taxon>Dikarya</taxon>
        <taxon>Ascomycota</taxon>
        <taxon>Pezizomycotina</taxon>
        <taxon>Sordariomycetes</taxon>
        <taxon>Hypocreomycetidae</taxon>
        <taxon>Hypocreales</taxon>
        <taxon>Nectriaceae</taxon>
        <taxon>Fusarium</taxon>
        <taxon>Fusarium fujikuroi species complex</taxon>
    </lineage>
</organism>
<feature type="non-terminal residue" evidence="2">
    <location>
        <position position="1"/>
    </location>
</feature>
<feature type="compositionally biased region" description="Basic and acidic residues" evidence="1">
    <location>
        <begin position="632"/>
        <end position="643"/>
    </location>
</feature>
<name>A0A8H5P2L3_GIBSU</name>
<protein>
    <submittedName>
        <fullName evidence="2">Ankyrin repeat domain protein</fullName>
    </submittedName>
</protein>
<dbReference type="EMBL" id="JAAOAV010000217">
    <property type="protein sequence ID" value="KAF5588576.1"/>
    <property type="molecule type" value="Genomic_DNA"/>
</dbReference>
<keyword evidence="3" id="KW-1185">Reference proteome</keyword>
<evidence type="ECO:0000313" key="2">
    <source>
        <dbReference type="EMBL" id="KAF5588576.1"/>
    </source>
</evidence>
<sequence length="654" mass="71474">MCGPSVEKSHPSILVFCRQSEFSSLHSLLNSKHLKRQYGLRESSPKYFWKSWRNSPTMVPEESHKPLFKLYFWRQARLRTLLWCAKTRVLIGSDVMPTLVESHSLLHSNLTLCGSIISVNQDRRKTSTLGCIIQVGSEFYGLTAAHAVRQSRAYRTPPLISPTDAELGTDLDCPMASHVLGNWRNPFMACKNAEAVELDDHSYSEEAVDERVEDVDFVTDVEYEDLLEDDDNHGDDSNDFDGSSDPKDLFHEEYLNSDTQEGTIETQAMVSIEYEQGASKAMDFDWALISLPERGQWRPNAFMSTATSSRPLFFSEIATACPEKGTAVLIVTSVPKLTGLTNGDSGSIVIDARTNVVYGHVVASNPLGEIYISAIGATSEQIQSHFPGSKVLLPDPLTLLTGLATFGHETMGNAEYTLPVTPTANKSLNFSNYPEFHYSHQCSEDSPTKYGVNEAEESQPANLTLDCNAVELGLGQSVRHRADSPVPHSSGKEESGLGKLARSSAEPAPSRPLPGPSIPVVISQSIGGRELDGNGDTEAALSSKLSDEAEADSSIKPDPDATSPTDCRIIGHLRTRPQGIEQDLSSTYNAALSKFPSFQNDMIGTNEDPEELPQQGIFPQHVEAAVTQPRAHGELDLGHDAHQSAKVKGTGRTE</sequence>